<feature type="compositionally biased region" description="Polar residues" evidence="2">
    <location>
        <begin position="343"/>
        <end position="352"/>
    </location>
</feature>
<dbReference type="Proteomes" id="UP001054857">
    <property type="component" value="Unassembled WGS sequence"/>
</dbReference>
<keyword evidence="4" id="KW-1185">Reference proteome</keyword>
<feature type="compositionally biased region" description="Low complexity" evidence="2">
    <location>
        <begin position="138"/>
        <end position="147"/>
    </location>
</feature>
<name>A0AAD3DVZ1_9CHLO</name>
<evidence type="ECO:0000256" key="1">
    <source>
        <dbReference type="SAM" id="Coils"/>
    </source>
</evidence>
<evidence type="ECO:0000313" key="3">
    <source>
        <dbReference type="EMBL" id="GFR46816.1"/>
    </source>
</evidence>
<dbReference type="AlphaFoldDB" id="A0AAD3DVZ1"/>
<feature type="compositionally biased region" description="Low complexity" evidence="2">
    <location>
        <begin position="353"/>
        <end position="386"/>
    </location>
</feature>
<feature type="compositionally biased region" description="Low complexity" evidence="2">
    <location>
        <begin position="499"/>
        <end position="537"/>
    </location>
</feature>
<feature type="region of interest" description="Disordered" evidence="2">
    <location>
        <begin position="134"/>
        <end position="182"/>
    </location>
</feature>
<sequence length="557" mass="57185">MSSESNSDLMTSYGSARVGGRLGGSCLQGTIDESYYECLDLGLAALSNKGVQGTTGAEGDDDHSLRVALAKALRLVAALRAENEQLKEQILEAEELLAARDLALDRFQAEIENLTASRDQYSVQLSQICSQPPGRFITNNTSSNTTNIPGVSHHHRPPLDRRPPNRRTATSGQPPQLPRAASCSGIPASCALPGSAASTGGASSAAAAAAANTDSSFLQSLLPLWPLPQWFSSGGAAPASNSSEGAACAAAEVTCGPAGAAARYSPGTSPLSKSSSRAALISTSGGAAANATACCDAGEEEEYFGTFRTPLGKPAKEQHPPSSCSPSSSDATIPSGSLERASTARTEGEGNTSASSPAASSSEADGCTSSRVSSPGFFSSSPAAAVHSDDENDDDDASSPGRNFAVHPAIAFWGHSKTESKRAIVLNRVAAPGRSPHRSAFSTDGRAPLELPPVQEHEGQQQQQSQPQKRRAEVVRRSSYIWRRQQPSVKNMSESGVLPSSTAGAASRAAVQSSSAGGAAAGSSAAAAPTAAATPAAHQEARNAEFISFMAHFKDSF</sequence>
<keyword evidence="1" id="KW-0175">Coiled coil</keyword>
<feature type="region of interest" description="Disordered" evidence="2">
    <location>
        <begin position="309"/>
        <end position="403"/>
    </location>
</feature>
<feature type="coiled-coil region" evidence="1">
    <location>
        <begin position="69"/>
        <end position="124"/>
    </location>
</feature>
<accession>A0AAD3DVZ1</accession>
<feature type="compositionally biased region" description="Low complexity" evidence="2">
    <location>
        <begin position="320"/>
        <end position="337"/>
    </location>
</feature>
<comment type="caution">
    <text evidence="3">The sequence shown here is derived from an EMBL/GenBank/DDBJ whole genome shotgun (WGS) entry which is preliminary data.</text>
</comment>
<gene>
    <name evidence="3" type="ORF">Agub_g8453</name>
</gene>
<evidence type="ECO:0000313" key="4">
    <source>
        <dbReference type="Proteomes" id="UP001054857"/>
    </source>
</evidence>
<dbReference type="EMBL" id="BMAR01000015">
    <property type="protein sequence ID" value="GFR46816.1"/>
    <property type="molecule type" value="Genomic_DNA"/>
</dbReference>
<feature type="region of interest" description="Disordered" evidence="2">
    <location>
        <begin position="429"/>
        <end position="539"/>
    </location>
</feature>
<proteinExistence type="predicted"/>
<protein>
    <submittedName>
        <fullName evidence="3">Uncharacterized protein</fullName>
    </submittedName>
</protein>
<feature type="compositionally biased region" description="Polar residues" evidence="2">
    <location>
        <begin position="485"/>
        <end position="494"/>
    </location>
</feature>
<reference evidence="3 4" key="1">
    <citation type="journal article" date="2021" name="Sci. Rep.">
        <title>Genome sequencing of the multicellular alga Astrephomene provides insights into convergent evolution of germ-soma differentiation.</title>
        <authorList>
            <person name="Yamashita S."/>
            <person name="Yamamoto K."/>
            <person name="Matsuzaki R."/>
            <person name="Suzuki S."/>
            <person name="Yamaguchi H."/>
            <person name="Hirooka S."/>
            <person name="Minakuchi Y."/>
            <person name="Miyagishima S."/>
            <person name="Kawachi M."/>
            <person name="Toyoda A."/>
            <person name="Nozaki H."/>
        </authorList>
    </citation>
    <scope>NUCLEOTIDE SEQUENCE [LARGE SCALE GENOMIC DNA]</scope>
    <source>
        <strain evidence="3 4">NIES-4017</strain>
    </source>
</reference>
<organism evidence="3 4">
    <name type="scientific">Astrephomene gubernaculifera</name>
    <dbReference type="NCBI Taxonomy" id="47775"/>
    <lineage>
        <taxon>Eukaryota</taxon>
        <taxon>Viridiplantae</taxon>
        <taxon>Chlorophyta</taxon>
        <taxon>core chlorophytes</taxon>
        <taxon>Chlorophyceae</taxon>
        <taxon>CS clade</taxon>
        <taxon>Chlamydomonadales</taxon>
        <taxon>Astrephomenaceae</taxon>
        <taxon>Astrephomene</taxon>
    </lineage>
</organism>
<evidence type="ECO:0000256" key="2">
    <source>
        <dbReference type="SAM" id="MobiDB-lite"/>
    </source>
</evidence>